<dbReference type="CDD" id="cd05233">
    <property type="entry name" value="SDR_c"/>
    <property type="match status" value="1"/>
</dbReference>
<name>A0A927GQG4_9BACL</name>
<dbReference type="PANTHER" id="PTHR43639">
    <property type="entry name" value="OXIDOREDUCTASE, SHORT-CHAIN DEHYDROGENASE/REDUCTASE FAMILY (AFU_ORTHOLOGUE AFUA_5G02870)"/>
    <property type="match status" value="1"/>
</dbReference>
<accession>A0A927GQG4</accession>
<gene>
    <name evidence="3" type="ORF">IDH44_00920</name>
</gene>
<dbReference type="InterPro" id="IPR002347">
    <property type="entry name" value="SDR_fam"/>
</dbReference>
<evidence type="ECO:0000256" key="1">
    <source>
        <dbReference type="ARBA" id="ARBA00006484"/>
    </source>
</evidence>
<dbReference type="Gene3D" id="3.40.50.720">
    <property type="entry name" value="NAD(P)-binding Rossmann-like Domain"/>
    <property type="match status" value="1"/>
</dbReference>
<proteinExistence type="inferred from homology"/>
<comment type="caution">
    <text evidence="3">The sequence shown here is derived from an EMBL/GenBank/DDBJ whole genome shotgun (WGS) entry which is preliminary data.</text>
</comment>
<dbReference type="PANTHER" id="PTHR43639:SF1">
    <property type="entry name" value="SHORT-CHAIN DEHYDROGENASE_REDUCTASE FAMILY PROTEIN"/>
    <property type="match status" value="1"/>
</dbReference>
<dbReference type="FunFam" id="3.40.50.720:FF:000084">
    <property type="entry name" value="Short-chain dehydrogenase reductase"/>
    <property type="match status" value="1"/>
</dbReference>
<dbReference type="Pfam" id="PF13561">
    <property type="entry name" value="adh_short_C2"/>
    <property type="match status" value="1"/>
</dbReference>
<evidence type="ECO:0000313" key="4">
    <source>
        <dbReference type="Proteomes" id="UP000621560"/>
    </source>
</evidence>
<comment type="similarity">
    <text evidence="1">Belongs to the short-chain dehydrogenases/reductases (SDR) family.</text>
</comment>
<dbReference type="GO" id="GO:0016491">
    <property type="term" value="F:oxidoreductase activity"/>
    <property type="evidence" value="ECO:0007669"/>
    <property type="project" value="UniProtKB-KW"/>
</dbReference>
<dbReference type="PRINTS" id="PR00081">
    <property type="entry name" value="GDHRDH"/>
</dbReference>
<dbReference type="GO" id="GO:0008206">
    <property type="term" value="P:bile acid metabolic process"/>
    <property type="evidence" value="ECO:0007669"/>
    <property type="project" value="UniProtKB-ARBA"/>
</dbReference>
<keyword evidence="4" id="KW-1185">Reference proteome</keyword>
<organism evidence="3 4">
    <name type="scientific">Paenibacillus sabuli</name>
    <dbReference type="NCBI Taxonomy" id="2772509"/>
    <lineage>
        <taxon>Bacteria</taxon>
        <taxon>Bacillati</taxon>
        <taxon>Bacillota</taxon>
        <taxon>Bacilli</taxon>
        <taxon>Bacillales</taxon>
        <taxon>Paenibacillaceae</taxon>
        <taxon>Paenibacillus</taxon>
    </lineage>
</organism>
<dbReference type="AlphaFoldDB" id="A0A927GQG4"/>
<dbReference type="InterPro" id="IPR036291">
    <property type="entry name" value="NAD(P)-bd_dom_sf"/>
</dbReference>
<dbReference type="EMBL" id="JACXIZ010000003">
    <property type="protein sequence ID" value="MBD2843737.1"/>
    <property type="molecule type" value="Genomic_DNA"/>
</dbReference>
<evidence type="ECO:0000313" key="3">
    <source>
        <dbReference type="EMBL" id="MBD2843737.1"/>
    </source>
</evidence>
<sequence>MKALVTGGSRGIGRGIAMELAQAGYQVAIAHWQDGEEARNTASQAEAASGQPCPIIEVDLADEDGAPRTFAAALDGMKGLDVLVNNAGICEFCDTRQLSAEHINRATAVNFRAPLLLMQAASAHMVAHGISGRIVNITSSRGTRAYPGDAVYGGLKAALQRATESAALDLAPHGIRVNAVAPGATLVREASAHAEQLGRRIPLGRMGQPADIGKAVRWLVSDASAYATGIVLRIDGGLILPGMPESE</sequence>
<protein>
    <submittedName>
        <fullName evidence="3">SDR family oxidoreductase</fullName>
    </submittedName>
</protein>
<dbReference type="Proteomes" id="UP000621560">
    <property type="component" value="Unassembled WGS sequence"/>
</dbReference>
<dbReference type="SUPFAM" id="SSF51735">
    <property type="entry name" value="NAD(P)-binding Rossmann-fold domains"/>
    <property type="match status" value="1"/>
</dbReference>
<reference evidence="3" key="1">
    <citation type="submission" date="2020-09" db="EMBL/GenBank/DDBJ databases">
        <title>A novel bacterium of genus Paenibacillus, isolated from South China Sea.</title>
        <authorList>
            <person name="Huang H."/>
            <person name="Mo K."/>
            <person name="Hu Y."/>
        </authorList>
    </citation>
    <scope>NUCLEOTIDE SEQUENCE</scope>
    <source>
        <strain evidence="3">IB182496</strain>
    </source>
</reference>
<dbReference type="PRINTS" id="PR00080">
    <property type="entry name" value="SDRFAMILY"/>
</dbReference>
<evidence type="ECO:0000256" key="2">
    <source>
        <dbReference type="ARBA" id="ARBA00023002"/>
    </source>
</evidence>
<keyword evidence="2" id="KW-0560">Oxidoreductase</keyword>